<dbReference type="InterPro" id="IPR003439">
    <property type="entry name" value="ABC_transporter-like_ATP-bd"/>
</dbReference>
<feature type="transmembrane region" description="Helical" evidence="8">
    <location>
        <begin position="373"/>
        <end position="397"/>
    </location>
</feature>
<evidence type="ECO:0000256" key="1">
    <source>
        <dbReference type="ARBA" id="ARBA00004141"/>
    </source>
</evidence>
<evidence type="ECO:0000256" key="5">
    <source>
        <dbReference type="ARBA" id="ARBA00022840"/>
    </source>
</evidence>
<keyword evidence="5" id="KW-0067">ATP-binding</keyword>
<evidence type="ECO:0000256" key="7">
    <source>
        <dbReference type="ARBA" id="ARBA00023136"/>
    </source>
</evidence>
<evidence type="ECO:0000256" key="8">
    <source>
        <dbReference type="SAM" id="Phobius"/>
    </source>
</evidence>
<reference evidence="10 11" key="1">
    <citation type="submission" date="2011-08" db="EMBL/GenBank/DDBJ databases">
        <authorList>
            <person name="Liu Z.J."/>
            <person name="Shi F.L."/>
            <person name="Lu J.Q."/>
            <person name="Li M."/>
            <person name="Wang Z.L."/>
        </authorList>
    </citation>
    <scope>NUCLEOTIDE SEQUENCE [LARGE SCALE GENOMIC DNA]</scope>
    <source>
        <strain evidence="10 11">USNM 41457</strain>
    </source>
</reference>
<evidence type="ECO:0000313" key="11">
    <source>
        <dbReference type="Proteomes" id="UP000003163"/>
    </source>
</evidence>
<feature type="transmembrane region" description="Helical" evidence="8">
    <location>
        <begin position="515"/>
        <end position="532"/>
    </location>
</feature>
<dbReference type="InterPro" id="IPR027417">
    <property type="entry name" value="P-loop_NTPase"/>
</dbReference>
<dbReference type="AlphaFoldDB" id="J8ZTU2"/>
<keyword evidence="11" id="KW-1185">Reference proteome</keyword>
<protein>
    <recommendedName>
        <fullName evidence="9">ABC transporter domain-containing protein</fullName>
    </recommendedName>
</protein>
<proteinExistence type="predicted"/>
<dbReference type="VEuPathDB" id="MicrosporidiaDB:EDEG_02560"/>
<evidence type="ECO:0000256" key="2">
    <source>
        <dbReference type="ARBA" id="ARBA00022448"/>
    </source>
</evidence>
<keyword evidence="4" id="KW-0547">Nucleotide-binding</keyword>
<dbReference type="GO" id="GO:0042626">
    <property type="term" value="F:ATPase-coupled transmembrane transporter activity"/>
    <property type="evidence" value="ECO:0007669"/>
    <property type="project" value="TreeGrafter"/>
</dbReference>
<dbReference type="GO" id="GO:0005524">
    <property type="term" value="F:ATP binding"/>
    <property type="evidence" value="ECO:0007669"/>
    <property type="project" value="UniProtKB-KW"/>
</dbReference>
<evidence type="ECO:0000313" key="10">
    <source>
        <dbReference type="EMBL" id="EJW03058.1"/>
    </source>
</evidence>
<dbReference type="InterPro" id="IPR017871">
    <property type="entry name" value="ABC_transporter-like_CS"/>
</dbReference>
<keyword evidence="3 8" id="KW-0812">Transmembrane</keyword>
<dbReference type="HOGENOM" id="CLU_443447_0_0_1"/>
<reference evidence="11" key="2">
    <citation type="submission" date="2015-07" db="EMBL/GenBank/DDBJ databases">
        <title>Contrasting host-pathogen interactions and genome evolution in two generalist and specialist microsporidian pathogens of mosquitoes.</title>
        <authorList>
            <consortium name="The Broad Institute Genomics Platform"/>
            <consortium name="The Broad Institute Genome Sequencing Center for Infectious Disease"/>
            <person name="Cuomo C.A."/>
            <person name="Sanscrainte N.D."/>
            <person name="Goldberg J.M."/>
            <person name="Heiman D."/>
            <person name="Young S."/>
            <person name="Zeng Q."/>
            <person name="Becnel J.J."/>
            <person name="Birren B.W."/>
        </authorList>
    </citation>
    <scope>NUCLEOTIDE SEQUENCE [LARGE SCALE GENOMIC DNA]</scope>
    <source>
        <strain evidence="11">USNM 41457</strain>
    </source>
</reference>
<feature type="transmembrane region" description="Helical" evidence="8">
    <location>
        <begin position="481"/>
        <end position="503"/>
    </location>
</feature>
<evidence type="ECO:0000256" key="4">
    <source>
        <dbReference type="ARBA" id="ARBA00022741"/>
    </source>
</evidence>
<dbReference type="Pfam" id="PF00005">
    <property type="entry name" value="ABC_tran"/>
    <property type="match status" value="1"/>
</dbReference>
<dbReference type="EMBL" id="AFBI03000046">
    <property type="protein sequence ID" value="EJW03058.1"/>
    <property type="molecule type" value="Genomic_DNA"/>
</dbReference>
<dbReference type="STRING" id="1003232.J8ZTU2"/>
<keyword evidence="2" id="KW-0813">Transport</keyword>
<dbReference type="PANTHER" id="PTHR48041:SF139">
    <property type="entry name" value="PROTEIN SCARLET"/>
    <property type="match status" value="1"/>
</dbReference>
<evidence type="ECO:0000256" key="6">
    <source>
        <dbReference type="ARBA" id="ARBA00022989"/>
    </source>
</evidence>
<keyword evidence="7 8" id="KW-0472">Membrane</keyword>
<dbReference type="OMA" id="RDINEWI"/>
<gene>
    <name evidence="10" type="ORF">EDEG_02560</name>
</gene>
<dbReference type="PROSITE" id="PS50893">
    <property type="entry name" value="ABC_TRANSPORTER_2"/>
    <property type="match status" value="1"/>
</dbReference>
<dbReference type="Gene3D" id="3.40.50.300">
    <property type="entry name" value="P-loop containing nucleotide triphosphate hydrolases"/>
    <property type="match status" value="1"/>
</dbReference>
<feature type="transmembrane region" description="Helical" evidence="8">
    <location>
        <begin position="456"/>
        <end position="475"/>
    </location>
</feature>
<accession>J8ZTU2</accession>
<feature type="transmembrane region" description="Helical" evidence="8">
    <location>
        <begin position="417"/>
        <end position="444"/>
    </location>
</feature>
<evidence type="ECO:0000256" key="3">
    <source>
        <dbReference type="ARBA" id="ARBA00022692"/>
    </source>
</evidence>
<dbReference type="InParanoid" id="J8ZTU2"/>
<sequence length="609" mass="69743">MEVVFNNITVKVKTTNGWITILNNVCGKISKRSMVGVFGESGSGKTTLMHILTGIVRSSGKYIIEGEITVDGKPRDPEIWLKKIGFVRQEDLFNQEETIYECIENCARFFYQRSDKAFIDPICQKYLQLVNISDVKNTKIKEISGGQKKRLSIACVLLKEPDIVFLDEPFSGLDSNNIINIGNFLKHDSEKNGTSYVVIAHTVPSYVMALFEYVICLNKGDPVYIGNIKDLEAIFQSAGVEIPKNAPVVELLLQMTDTKFSYMQKTDFSKATSYLKKYYVDSTSSIGSGKGKFIRAKRIFFCKPSFSQVFTMIRRRFNLTFCKGLKRILWKLLSFIPIITALAVTIIAKFSVDVELEKNTESNQKIDLEKLQLICAIVFSFSSYSILCGMLLGQLWGIMKNEKKIAQDELDTGKYNLVTYILYVIIYSYVYTILISILVVLPMLLCFFNFIQSLKIVWTFIWKVSPIALLLFWGISSIFHMSILFSIIKFILQISFLFILFFSEVLKPSKVDDKWYMKLINLWPSLCVSLYLDVYSFEIFRFGVSDALIQYTEDENQTDVNFFDNAKKLIMNDLLSTDKFYFIFSAIVVVLLIAGAATQYTFRVPKYTL</sequence>
<comment type="subcellular location">
    <subcellularLocation>
        <location evidence="1">Membrane</location>
        <topology evidence="1">Multi-pass membrane protein</topology>
    </subcellularLocation>
</comment>
<feature type="transmembrane region" description="Helical" evidence="8">
    <location>
        <begin position="580"/>
        <end position="602"/>
    </location>
</feature>
<name>J8ZTU2_EDHAE</name>
<dbReference type="InterPro" id="IPR003593">
    <property type="entry name" value="AAA+_ATPase"/>
</dbReference>
<dbReference type="OrthoDB" id="2141921at2759"/>
<dbReference type="SMART" id="SM00382">
    <property type="entry name" value="AAA"/>
    <property type="match status" value="1"/>
</dbReference>
<dbReference type="GO" id="GO:0016887">
    <property type="term" value="F:ATP hydrolysis activity"/>
    <property type="evidence" value="ECO:0007669"/>
    <property type="project" value="InterPro"/>
</dbReference>
<feature type="transmembrane region" description="Helical" evidence="8">
    <location>
        <begin position="328"/>
        <end position="352"/>
    </location>
</feature>
<dbReference type="GO" id="GO:0016020">
    <property type="term" value="C:membrane"/>
    <property type="evidence" value="ECO:0007669"/>
    <property type="project" value="UniProtKB-SubCell"/>
</dbReference>
<evidence type="ECO:0000259" key="9">
    <source>
        <dbReference type="PROSITE" id="PS50893"/>
    </source>
</evidence>
<dbReference type="PROSITE" id="PS00211">
    <property type="entry name" value="ABC_TRANSPORTER_1"/>
    <property type="match status" value="1"/>
</dbReference>
<dbReference type="PANTHER" id="PTHR48041">
    <property type="entry name" value="ABC TRANSPORTER G FAMILY MEMBER 28"/>
    <property type="match status" value="1"/>
</dbReference>
<dbReference type="SUPFAM" id="SSF52540">
    <property type="entry name" value="P-loop containing nucleoside triphosphate hydrolases"/>
    <property type="match status" value="1"/>
</dbReference>
<feature type="domain" description="ABC transporter" evidence="9">
    <location>
        <begin position="3"/>
        <end position="244"/>
    </location>
</feature>
<dbReference type="InterPro" id="IPR050352">
    <property type="entry name" value="ABCG_transporters"/>
</dbReference>
<comment type="caution">
    <text evidence="10">The sequence shown here is derived from an EMBL/GenBank/DDBJ whole genome shotgun (WGS) entry which is preliminary data.</text>
</comment>
<dbReference type="Proteomes" id="UP000003163">
    <property type="component" value="Unassembled WGS sequence"/>
</dbReference>
<organism evidence="10 11">
    <name type="scientific">Edhazardia aedis (strain USNM 41457)</name>
    <name type="common">Microsporidian parasite</name>
    <dbReference type="NCBI Taxonomy" id="1003232"/>
    <lineage>
        <taxon>Eukaryota</taxon>
        <taxon>Fungi</taxon>
        <taxon>Fungi incertae sedis</taxon>
        <taxon>Microsporidia</taxon>
        <taxon>Edhazardia</taxon>
    </lineage>
</organism>
<keyword evidence="6 8" id="KW-1133">Transmembrane helix</keyword>